<dbReference type="Pfam" id="PF25857">
    <property type="entry name" value="DUF7957"/>
    <property type="match status" value="1"/>
</dbReference>
<dbReference type="InterPro" id="IPR058263">
    <property type="entry name" value="DUF7957"/>
</dbReference>
<gene>
    <name evidence="1" type="ORF">QJU97_06635</name>
</gene>
<protein>
    <submittedName>
        <fullName evidence="1">Uncharacterized protein</fullName>
    </submittedName>
</protein>
<sequence>MKDILTISRKIFIKENKLTINNKIKIKNLYIVLLDSDRDIEYGDSSFDRNIIAFNESFEPIWQIEEHPCSGSPNPYMYLELKGDKLIANSWAGMSVEVNPNTGGFVPYGVDQRPW</sequence>
<accession>A0AAJ6NE26</accession>
<evidence type="ECO:0000313" key="1">
    <source>
        <dbReference type="EMBL" id="MDP8175126.1"/>
    </source>
</evidence>
<reference evidence="1" key="1">
    <citation type="journal article" date="2023" name="Front. Microbiol.">
        <title>Phylogeography and host specificity of Pasteurellaceae pathogenic to sea-farmed fish in the north-east Atlantic.</title>
        <authorList>
            <person name="Gulla S."/>
            <person name="Colquhoun D.J."/>
            <person name="Olsen A.B."/>
            <person name="Spilsberg B."/>
            <person name="Lagesen K."/>
            <person name="Aakesson C.P."/>
            <person name="Strom S."/>
            <person name="Manji F."/>
            <person name="Birkbeck T.H."/>
            <person name="Nilsen H.K."/>
        </authorList>
    </citation>
    <scope>NUCLEOTIDE SEQUENCE</scope>
    <source>
        <strain evidence="1">98B1</strain>
    </source>
</reference>
<proteinExistence type="predicted"/>
<name>A0AAJ6NE26_9PAST</name>
<dbReference type="RefSeq" id="WP_306387444.1">
    <property type="nucleotide sequence ID" value="NZ_JASAYT010000019.1"/>
</dbReference>
<dbReference type="AlphaFoldDB" id="A0AAJ6NE26"/>
<comment type="caution">
    <text evidence="1">The sequence shown here is derived from an EMBL/GenBank/DDBJ whole genome shotgun (WGS) entry which is preliminary data.</text>
</comment>
<evidence type="ECO:0000313" key="2">
    <source>
        <dbReference type="Proteomes" id="UP001231736"/>
    </source>
</evidence>
<dbReference type="EMBL" id="JASAYT010000019">
    <property type="protein sequence ID" value="MDP8175126.1"/>
    <property type="molecule type" value="Genomic_DNA"/>
</dbReference>
<organism evidence="1 2">
    <name type="scientific">Phocoenobacter skyensis</name>
    <dbReference type="NCBI Taxonomy" id="97481"/>
    <lineage>
        <taxon>Bacteria</taxon>
        <taxon>Pseudomonadati</taxon>
        <taxon>Pseudomonadota</taxon>
        <taxon>Gammaproteobacteria</taxon>
        <taxon>Pasteurellales</taxon>
        <taxon>Pasteurellaceae</taxon>
        <taxon>Phocoenobacter</taxon>
    </lineage>
</organism>
<dbReference type="Proteomes" id="UP001231736">
    <property type="component" value="Unassembled WGS sequence"/>
</dbReference>